<sequence length="249" mass="27892">MQNQTTSVKEMKKDFTLIELLVVIAIIAILASMLLPALNKARDAAKSSRCLNNQSQLIKGVMYYAHDYNDFVCFVPALNKPWWAEQLTELKYITEQLLSCPQNPETGNRVKENPGLKFWLTYGMYRGRDDGYSDSSWKDNIARNGNFVVSVPDSQGGFIGYKLGNMKNSSGLVLLADTLQTNLRSAYLQWVPGYFLDGKTGIHTLHNNRANTAFADGHVGSLTAQQLRWDTTLPVKATYTEAMTQLVIP</sequence>
<dbReference type="Gene3D" id="3.30.700.10">
    <property type="entry name" value="Glycoprotein, Type 4 Pilin"/>
    <property type="match status" value="1"/>
</dbReference>
<proteinExistence type="predicted"/>
<dbReference type="AlphaFoldDB" id="A0A848B3T1"/>
<dbReference type="PANTHER" id="PTHR30093">
    <property type="entry name" value="GENERAL SECRETION PATHWAY PROTEIN G"/>
    <property type="match status" value="1"/>
</dbReference>
<evidence type="ECO:0000256" key="1">
    <source>
        <dbReference type="SAM" id="Phobius"/>
    </source>
</evidence>
<dbReference type="RefSeq" id="WP_168963063.1">
    <property type="nucleotide sequence ID" value="NZ_JABAEW010000029.1"/>
</dbReference>
<protein>
    <submittedName>
        <fullName evidence="2">Prepilin-type N-terminal cleavage/methylation domain-containing protein</fullName>
    </submittedName>
</protein>
<organism evidence="2 3">
    <name type="scientific">Victivallis vadensis</name>
    <dbReference type="NCBI Taxonomy" id="172901"/>
    <lineage>
        <taxon>Bacteria</taxon>
        <taxon>Pseudomonadati</taxon>
        <taxon>Lentisphaerota</taxon>
        <taxon>Lentisphaeria</taxon>
        <taxon>Victivallales</taxon>
        <taxon>Victivallaceae</taxon>
        <taxon>Victivallis</taxon>
    </lineage>
</organism>
<keyword evidence="1" id="KW-1133">Transmembrane helix</keyword>
<evidence type="ECO:0000313" key="2">
    <source>
        <dbReference type="EMBL" id="NMD87722.1"/>
    </source>
</evidence>
<dbReference type="InterPro" id="IPR045584">
    <property type="entry name" value="Pilin-like"/>
</dbReference>
<dbReference type="Proteomes" id="UP000576225">
    <property type="component" value="Unassembled WGS sequence"/>
</dbReference>
<evidence type="ECO:0000313" key="3">
    <source>
        <dbReference type="Proteomes" id="UP000576225"/>
    </source>
</evidence>
<comment type="caution">
    <text evidence="2">The sequence shown here is derived from an EMBL/GenBank/DDBJ whole genome shotgun (WGS) entry which is preliminary data.</text>
</comment>
<keyword evidence="1" id="KW-0812">Transmembrane</keyword>
<dbReference type="InterPro" id="IPR012902">
    <property type="entry name" value="N_methyl_site"/>
</dbReference>
<accession>A0A848B3T1</accession>
<dbReference type="PANTHER" id="PTHR30093:SF2">
    <property type="entry name" value="TYPE II SECRETION SYSTEM PROTEIN H"/>
    <property type="match status" value="1"/>
</dbReference>
<feature type="transmembrane region" description="Helical" evidence="1">
    <location>
        <begin position="20"/>
        <end position="39"/>
    </location>
</feature>
<gene>
    <name evidence="2" type="ORF">HF882_14120</name>
</gene>
<name>A0A848B3T1_9BACT</name>
<dbReference type="NCBIfam" id="TIGR02532">
    <property type="entry name" value="IV_pilin_GFxxxE"/>
    <property type="match status" value="1"/>
</dbReference>
<dbReference type="EMBL" id="JABAEW010000029">
    <property type="protein sequence ID" value="NMD87722.1"/>
    <property type="molecule type" value="Genomic_DNA"/>
</dbReference>
<reference evidence="2 3" key="1">
    <citation type="submission" date="2020-04" db="EMBL/GenBank/DDBJ databases">
        <authorList>
            <person name="Hitch T.C.A."/>
            <person name="Wylensek D."/>
            <person name="Clavel T."/>
        </authorList>
    </citation>
    <scope>NUCLEOTIDE SEQUENCE [LARGE SCALE GENOMIC DNA]</scope>
    <source>
        <strain evidence="2 3">COR2-253-APC-1A</strain>
    </source>
</reference>
<dbReference type="SUPFAM" id="SSF54523">
    <property type="entry name" value="Pili subunits"/>
    <property type="match status" value="1"/>
</dbReference>
<keyword evidence="1" id="KW-0472">Membrane</keyword>